<feature type="transmembrane region" description="Helical" evidence="1">
    <location>
        <begin position="250"/>
        <end position="271"/>
    </location>
</feature>
<reference evidence="2 3" key="1">
    <citation type="submission" date="2018-09" db="EMBL/GenBank/DDBJ databases">
        <title>Draft genome sequence of Buttiauxella izardii CCUG 35510T.</title>
        <authorList>
            <person name="Salva-Serra F."/>
            <person name="Marathe N."/>
            <person name="Moore E."/>
            <person name="Stadler-Svensson L."/>
            <person name="Engstrom-Jakobsson H."/>
        </authorList>
    </citation>
    <scope>NUCLEOTIDE SEQUENCE [LARGE SCALE GENOMIC DNA]</scope>
    <source>
        <strain evidence="2 3">CCUG 35510</strain>
    </source>
</reference>
<feature type="transmembrane region" description="Helical" evidence="1">
    <location>
        <begin position="40"/>
        <end position="63"/>
    </location>
</feature>
<gene>
    <name evidence="2" type="ORF">D6029_07245</name>
</gene>
<keyword evidence="1" id="KW-0472">Membrane</keyword>
<dbReference type="AlphaFoldDB" id="A0A3A5JUW6"/>
<feature type="transmembrane region" description="Helical" evidence="1">
    <location>
        <begin position="6"/>
        <end position="28"/>
    </location>
</feature>
<dbReference type="PANTHER" id="PTHR38095">
    <property type="entry name" value="ANAEROBIC DIMETHYL SULFOXIDE REDUCTASE CHAIN YNFH"/>
    <property type="match status" value="1"/>
</dbReference>
<feature type="transmembrane region" description="Helical" evidence="1">
    <location>
        <begin position="220"/>
        <end position="238"/>
    </location>
</feature>
<organism evidence="2 3">
    <name type="scientific">Buttiauxella izardii</name>
    <dbReference type="NCBI Taxonomy" id="82991"/>
    <lineage>
        <taxon>Bacteria</taxon>
        <taxon>Pseudomonadati</taxon>
        <taxon>Pseudomonadota</taxon>
        <taxon>Gammaproteobacteria</taxon>
        <taxon>Enterobacterales</taxon>
        <taxon>Enterobacteriaceae</taxon>
        <taxon>Buttiauxella</taxon>
    </lineage>
</organism>
<accession>A0A3A5JUW6</accession>
<feature type="transmembrane region" description="Helical" evidence="1">
    <location>
        <begin position="83"/>
        <end position="102"/>
    </location>
</feature>
<evidence type="ECO:0000313" key="2">
    <source>
        <dbReference type="EMBL" id="RJT24093.1"/>
    </source>
</evidence>
<sequence>MTEWPLIIFTLLVQGSVGLTVFTAIAMFSDSNKQKPAAGLSAMLVAFIAGALGLMASTAHLGYPLNAFHALTHFGSSWLSREIVFASLYLAVLGLATLIALVKKRVIPLLLLIAAVLGLIDIFCMSAIYVHASVVTWMHFNTYVMFFGCALSLGAVAALWVLPEQLVRKVMVMAVLVLVGATLVRLLEQPLYMSYLANAGISDVVTFPHQPLVAFKEQSVLRLTAWIALVAGSCLLALSLRSARIAKGLLALGGGLVLVAEILLRFSFFSIN</sequence>
<feature type="transmembrane region" description="Helical" evidence="1">
    <location>
        <begin position="109"/>
        <end position="131"/>
    </location>
</feature>
<dbReference type="RefSeq" id="WP_120064118.1">
    <property type="nucleotide sequence ID" value="NZ_QZWH01000012.1"/>
</dbReference>
<keyword evidence="1" id="KW-1133">Transmembrane helix</keyword>
<keyword evidence="3" id="KW-1185">Reference proteome</keyword>
<evidence type="ECO:0000313" key="3">
    <source>
        <dbReference type="Proteomes" id="UP000276295"/>
    </source>
</evidence>
<feature type="transmembrane region" description="Helical" evidence="1">
    <location>
        <begin position="170"/>
        <end position="187"/>
    </location>
</feature>
<keyword evidence="1" id="KW-0812">Transmembrane</keyword>
<dbReference type="EMBL" id="QZWH01000012">
    <property type="protein sequence ID" value="RJT24093.1"/>
    <property type="molecule type" value="Genomic_DNA"/>
</dbReference>
<dbReference type="GO" id="GO:0005886">
    <property type="term" value="C:plasma membrane"/>
    <property type="evidence" value="ECO:0007669"/>
    <property type="project" value="TreeGrafter"/>
</dbReference>
<proteinExistence type="predicted"/>
<dbReference type="GO" id="GO:0009389">
    <property type="term" value="F:dimethyl sulfoxide reductase activity"/>
    <property type="evidence" value="ECO:0007669"/>
    <property type="project" value="TreeGrafter"/>
</dbReference>
<dbReference type="PANTHER" id="PTHR38095:SF2">
    <property type="entry name" value="ANAEROBIC DIMETHYL SULFOXIDE REDUCTASE CHAIN C"/>
    <property type="match status" value="1"/>
</dbReference>
<feature type="transmembrane region" description="Helical" evidence="1">
    <location>
        <begin position="143"/>
        <end position="163"/>
    </location>
</feature>
<comment type="caution">
    <text evidence="2">The sequence shown here is derived from an EMBL/GenBank/DDBJ whole genome shotgun (WGS) entry which is preliminary data.</text>
</comment>
<protein>
    <submittedName>
        <fullName evidence="2">DMSO reductase</fullName>
    </submittedName>
</protein>
<dbReference type="GO" id="GO:0009390">
    <property type="term" value="C:dimethyl sulfoxide reductase complex"/>
    <property type="evidence" value="ECO:0007669"/>
    <property type="project" value="TreeGrafter"/>
</dbReference>
<dbReference type="InterPro" id="IPR007059">
    <property type="entry name" value="DmsC"/>
</dbReference>
<dbReference type="Proteomes" id="UP000276295">
    <property type="component" value="Unassembled WGS sequence"/>
</dbReference>
<dbReference type="Pfam" id="PF04976">
    <property type="entry name" value="DmsC"/>
    <property type="match status" value="1"/>
</dbReference>
<evidence type="ECO:0000256" key="1">
    <source>
        <dbReference type="SAM" id="Phobius"/>
    </source>
</evidence>
<dbReference type="GO" id="GO:0019645">
    <property type="term" value="P:anaerobic electron transport chain"/>
    <property type="evidence" value="ECO:0007669"/>
    <property type="project" value="InterPro"/>
</dbReference>
<name>A0A3A5JUW6_9ENTR</name>
<dbReference type="OrthoDB" id="7058271at2"/>